<comment type="subcellular location">
    <subcellularLocation>
        <location evidence="1">Cell membrane</location>
        <topology evidence="1">Multi-pass membrane protein</topology>
    </subcellularLocation>
</comment>
<dbReference type="Pfam" id="PF07690">
    <property type="entry name" value="MFS_1"/>
    <property type="match status" value="1"/>
</dbReference>
<evidence type="ECO:0000256" key="6">
    <source>
        <dbReference type="SAM" id="Phobius"/>
    </source>
</evidence>
<feature type="transmembrane region" description="Helical" evidence="6">
    <location>
        <begin position="327"/>
        <end position="347"/>
    </location>
</feature>
<dbReference type="InterPro" id="IPR036259">
    <property type="entry name" value="MFS_trans_sf"/>
</dbReference>
<protein>
    <submittedName>
        <fullName evidence="8">MFS transporter</fullName>
    </submittedName>
</protein>
<gene>
    <name evidence="8" type="ORF">GCM10009755_10270</name>
</gene>
<evidence type="ECO:0000313" key="8">
    <source>
        <dbReference type="EMBL" id="GAA2003249.1"/>
    </source>
</evidence>
<organism evidence="8 9">
    <name type="scientific">Brevibacterium samyangense</name>
    <dbReference type="NCBI Taxonomy" id="366888"/>
    <lineage>
        <taxon>Bacteria</taxon>
        <taxon>Bacillati</taxon>
        <taxon>Actinomycetota</taxon>
        <taxon>Actinomycetes</taxon>
        <taxon>Micrococcales</taxon>
        <taxon>Brevibacteriaceae</taxon>
        <taxon>Brevibacterium</taxon>
    </lineage>
</organism>
<dbReference type="InterPro" id="IPR011701">
    <property type="entry name" value="MFS"/>
</dbReference>
<keyword evidence="4 6" id="KW-0472">Membrane</keyword>
<dbReference type="SUPFAM" id="SSF103473">
    <property type="entry name" value="MFS general substrate transporter"/>
    <property type="match status" value="1"/>
</dbReference>
<dbReference type="Gene3D" id="1.20.1250.20">
    <property type="entry name" value="MFS general substrate transporter like domains"/>
    <property type="match status" value="2"/>
</dbReference>
<dbReference type="Proteomes" id="UP001500755">
    <property type="component" value="Unassembled WGS sequence"/>
</dbReference>
<accession>A0ABN2TAA9</accession>
<feature type="transmembrane region" description="Helical" evidence="6">
    <location>
        <begin position="418"/>
        <end position="439"/>
    </location>
</feature>
<feature type="transmembrane region" description="Helical" evidence="6">
    <location>
        <begin position="74"/>
        <end position="97"/>
    </location>
</feature>
<dbReference type="InterPro" id="IPR020846">
    <property type="entry name" value="MFS_dom"/>
</dbReference>
<feature type="transmembrane region" description="Helical" evidence="6">
    <location>
        <begin position="388"/>
        <end position="412"/>
    </location>
</feature>
<evidence type="ECO:0000256" key="4">
    <source>
        <dbReference type="ARBA" id="ARBA00023136"/>
    </source>
</evidence>
<feature type="transmembrane region" description="Helical" evidence="6">
    <location>
        <begin position="353"/>
        <end position="376"/>
    </location>
</feature>
<dbReference type="InterPro" id="IPR051788">
    <property type="entry name" value="MFS_Transporter"/>
</dbReference>
<reference evidence="8 9" key="1">
    <citation type="journal article" date="2019" name="Int. J. Syst. Evol. Microbiol.">
        <title>The Global Catalogue of Microorganisms (GCM) 10K type strain sequencing project: providing services to taxonomists for standard genome sequencing and annotation.</title>
        <authorList>
            <consortium name="The Broad Institute Genomics Platform"/>
            <consortium name="The Broad Institute Genome Sequencing Center for Infectious Disease"/>
            <person name="Wu L."/>
            <person name="Ma J."/>
        </authorList>
    </citation>
    <scope>NUCLEOTIDE SEQUENCE [LARGE SCALE GENOMIC DNA]</scope>
    <source>
        <strain evidence="8 9">JCM 14546</strain>
    </source>
</reference>
<keyword evidence="2 6" id="KW-0812">Transmembrane</keyword>
<feature type="transmembrane region" description="Helical" evidence="6">
    <location>
        <begin position="43"/>
        <end position="62"/>
    </location>
</feature>
<sequence>MSSPATRARLGVSLLFFLNGFVLANLLPRLPEVRAALELPPEAFGLVLACMTVGAIGAFALPAPLIRRFGAAPVAILGTVVIAVLIALAGVVVALGASSAGEAGVGASGSGMVVGVWVFAALYAVIGFSDAVVDAAQNVHGLAVETACGRAVFNFFHAAWSVGSVSGGALGLGAAAVGIPLPVHLAGAGVLALGLTGWALREDRATRSWVSAGAGAGRSTVEVPEEAGRHHREPHPPGPEVPRGTPGSGASAVGRGGGGAAWGLCAVVVTLGLLGALGEDIGMNWSSLFLEQVGGVPVEWAGAAFVTALGSQFLARLSADRIQDRWGAVALVRGGGVFTAVGMGLMMLVGQPWAVLVGFALSGFGCATFVPIAYAAAGRLPGFKHGTAVTITSWVLRIGSLVSSPTVGFLAAWLGLRWAFLAAFCAGVAAILLAGRLRFVSDTDR</sequence>
<feature type="domain" description="Major facilitator superfamily (MFS) profile" evidence="7">
    <location>
        <begin position="264"/>
        <end position="445"/>
    </location>
</feature>
<evidence type="ECO:0000256" key="5">
    <source>
        <dbReference type="SAM" id="MobiDB-lite"/>
    </source>
</evidence>
<dbReference type="CDD" id="cd17393">
    <property type="entry name" value="MFS_MosC_like"/>
    <property type="match status" value="1"/>
</dbReference>
<evidence type="ECO:0000256" key="3">
    <source>
        <dbReference type="ARBA" id="ARBA00022989"/>
    </source>
</evidence>
<feature type="transmembrane region" description="Helical" evidence="6">
    <location>
        <begin position="298"/>
        <end position="315"/>
    </location>
</feature>
<feature type="transmembrane region" description="Helical" evidence="6">
    <location>
        <begin position="154"/>
        <end position="177"/>
    </location>
</feature>
<keyword evidence="9" id="KW-1185">Reference proteome</keyword>
<evidence type="ECO:0000259" key="7">
    <source>
        <dbReference type="PROSITE" id="PS50850"/>
    </source>
</evidence>
<dbReference type="RefSeq" id="WP_344307600.1">
    <property type="nucleotide sequence ID" value="NZ_BAAANO010000009.1"/>
</dbReference>
<dbReference type="PROSITE" id="PS50850">
    <property type="entry name" value="MFS"/>
    <property type="match status" value="1"/>
</dbReference>
<name>A0ABN2TAA9_9MICO</name>
<evidence type="ECO:0000256" key="2">
    <source>
        <dbReference type="ARBA" id="ARBA00022692"/>
    </source>
</evidence>
<feature type="compositionally biased region" description="Low complexity" evidence="5">
    <location>
        <begin position="241"/>
        <end position="252"/>
    </location>
</feature>
<proteinExistence type="predicted"/>
<evidence type="ECO:0000313" key="9">
    <source>
        <dbReference type="Proteomes" id="UP001500755"/>
    </source>
</evidence>
<dbReference type="EMBL" id="BAAANO010000009">
    <property type="protein sequence ID" value="GAA2003249.1"/>
    <property type="molecule type" value="Genomic_DNA"/>
</dbReference>
<evidence type="ECO:0000256" key="1">
    <source>
        <dbReference type="ARBA" id="ARBA00004651"/>
    </source>
</evidence>
<feature type="transmembrane region" description="Helical" evidence="6">
    <location>
        <begin position="183"/>
        <end position="200"/>
    </location>
</feature>
<dbReference type="PANTHER" id="PTHR23514:SF13">
    <property type="entry name" value="INNER MEMBRANE PROTEIN YBJJ"/>
    <property type="match status" value="1"/>
</dbReference>
<keyword evidence="3 6" id="KW-1133">Transmembrane helix</keyword>
<comment type="caution">
    <text evidence="8">The sequence shown here is derived from an EMBL/GenBank/DDBJ whole genome shotgun (WGS) entry which is preliminary data.</text>
</comment>
<feature type="transmembrane region" description="Helical" evidence="6">
    <location>
        <begin position="260"/>
        <end position="278"/>
    </location>
</feature>
<dbReference type="PANTHER" id="PTHR23514">
    <property type="entry name" value="BYPASS OF STOP CODON PROTEIN 6"/>
    <property type="match status" value="1"/>
</dbReference>
<feature type="region of interest" description="Disordered" evidence="5">
    <location>
        <begin position="213"/>
        <end position="252"/>
    </location>
</feature>
<feature type="transmembrane region" description="Helical" evidence="6">
    <location>
        <begin position="109"/>
        <end position="133"/>
    </location>
</feature>